<evidence type="ECO:0000256" key="1">
    <source>
        <dbReference type="ARBA" id="ARBA00022801"/>
    </source>
</evidence>
<reference evidence="4 5" key="1">
    <citation type="submission" date="2017-02" db="EMBL/GenBank/DDBJ databases">
        <title>isolation and characterization of a novel temperate virus Aeropyrum globular virus 1 infecting hyperthermophilic archaeon Aeropyrum.</title>
        <authorList>
            <person name="Yumiya M."/>
            <person name="Yoshida T."/>
            <person name="Sako Y."/>
        </authorList>
    </citation>
    <scope>NUCLEOTIDE SEQUENCE [LARGE SCALE GENOMIC DNA]</scope>
    <source>
        <strain evidence="4 5">YK1-12-2013</strain>
    </source>
</reference>
<accession>A0A401H8J6</accession>
<dbReference type="Pfam" id="PF12706">
    <property type="entry name" value="Lactamase_B_2"/>
    <property type="match status" value="1"/>
</dbReference>
<dbReference type="GO" id="GO:0016787">
    <property type="term" value="F:hydrolase activity"/>
    <property type="evidence" value="ECO:0007669"/>
    <property type="project" value="UniProtKB-UniRule"/>
</dbReference>
<dbReference type="InterPro" id="IPR050114">
    <property type="entry name" value="UPF0173_UPF0282_UlaG_hydrolase"/>
</dbReference>
<sequence>MARLTYLGHAAFQLEAGGRKILVDPWLSNPKSPVKPEEVEGVDLIVITHSHFDHLGDVGKIAAKNPGAKVLAVYEVADLAAEEIAKETGASKDELFNTGRVIGANIGGPVVLQDLGLKVAFTPATHSSVGVAAGAVIITGEGRVYHAGDTGVTMDMRLVGEIYKPHVALLPIGGHFTMDPVEAAKAVELIRPLVAIPMHYGTFPVLYGDPEEFKKRVEEKCLPTQVRILKPGESYEFDFSKA</sequence>
<dbReference type="InterPro" id="IPR022877">
    <property type="entry name" value="UPF0173"/>
</dbReference>
<dbReference type="InterPro" id="IPR001279">
    <property type="entry name" value="Metallo-B-lactamas"/>
</dbReference>
<organism evidence="4 5">
    <name type="scientific">Aeropyrum pernix</name>
    <dbReference type="NCBI Taxonomy" id="56636"/>
    <lineage>
        <taxon>Archaea</taxon>
        <taxon>Thermoproteota</taxon>
        <taxon>Thermoprotei</taxon>
        <taxon>Desulfurococcales</taxon>
        <taxon>Desulfurococcaceae</taxon>
        <taxon>Aeropyrum</taxon>
    </lineage>
</organism>
<evidence type="ECO:0000259" key="3">
    <source>
        <dbReference type="SMART" id="SM00849"/>
    </source>
</evidence>
<protein>
    <recommendedName>
        <fullName evidence="2">UPF0173 metal-dependent hydrolase apy_05000</fullName>
    </recommendedName>
</protein>
<keyword evidence="1 2" id="KW-0378">Hydrolase</keyword>
<comment type="caution">
    <text evidence="4">The sequence shown here is derived from an EMBL/GenBank/DDBJ whole genome shotgun (WGS) entry which is preliminary data.</text>
</comment>
<dbReference type="InterPro" id="IPR036866">
    <property type="entry name" value="RibonucZ/Hydroxyglut_hydro"/>
</dbReference>
<dbReference type="Proteomes" id="UP000291213">
    <property type="component" value="Unassembled WGS sequence"/>
</dbReference>
<feature type="domain" description="Metallo-beta-lactamase" evidence="3">
    <location>
        <begin position="8"/>
        <end position="199"/>
    </location>
</feature>
<dbReference type="EMBL" id="BDMD01000020">
    <property type="protein sequence ID" value="GBF08775.1"/>
    <property type="molecule type" value="Genomic_DNA"/>
</dbReference>
<evidence type="ECO:0000256" key="2">
    <source>
        <dbReference type="HAMAP-Rule" id="MF_00457"/>
    </source>
</evidence>
<dbReference type="SMART" id="SM00849">
    <property type="entry name" value="Lactamase_B"/>
    <property type="match status" value="1"/>
</dbReference>
<dbReference type="HAMAP" id="MF_00457">
    <property type="entry name" value="UPF0173"/>
    <property type="match status" value="1"/>
</dbReference>
<name>A0A401H8J6_AERPX</name>
<dbReference type="PANTHER" id="PTHR43546">
    <property type="entry name" value="UPF0173 METAL-DEPENDENT HYDROLASE MJ1163-RELATED"/>
    <property type="match status" value="1"/>
</dbReference>
<dbReference type="RefSeq" id="WP_131159821.1">
    <property type="nucleotide sequence ID" value="NZ_BDMD01000020.1"/>
</dbReference>
<dbReference type="OrthoDB" id="28313at2157"/>
<evidence type="ECO:0000313" key="4">
    <source>
        <dbReference type="EMBL" id="GBF08775.1"/>
    </source>
</evidence>
<dbReference type="NCBIfam" id="NF001911">
    <property type="entry name" value="PRK00685.1"/>
    <property type="match status" value="1"/>
</dbReference>
<dbReference type="PANTHER" id="PTHR43546:SF3">
    <property type="entry name" value="UPF0173 METAL-DEPENDENT HYDROLASE MJ1163"/>
    <property type="match status" value="1"/>
</dbReference>
<proteinExistence type="inferred from homology"/>
<comment type="similarity">
    <text evidence="2">Belongs to the UPF0173 family.</text>
</comment>
<dbReference type="Gene3D" id="3.60.15.10">
    <property type="entry name" value="Ribonuclease Z/Hydroxyacylglutathione hydrolase-like"/>
    <property type="match status" value="1"/>
</dbReference>
<gene>
    <name evidence="4" type="ORF">apy_05000</name>
</gene>
<dbReference type="SUPFAM" id="SSF56281">
    <property type="entry name" value="Metallo-hydrolase/oxidoreductase"/>
    <property type="match status" value="1"/>
</dbReference>
<evidence type="ECO:0000313" key="5">
    <source>
        <dbReference type="Proteomes" id="UP000291213"/>
    </source>
</evidence>
<dbReference type="AlphaFoldDB" id="A0A401H8J6"/>